<feature type="transmembrane region" description="Helical" evidence="12">
    <location>
        <begin position="385"/>
        <end position="404"/>
    </location>
</feature>
<feature type="compositionally biased region" description="Polar residues" evidence="11">
    <location>
        <begin position="250"/>
        <end position="265"/>
    </location>
</feature>
<gene>
    <name evidence="14" type="ORF">NEMVEDRAFT_v1g214502</name>
</gene>
<evidence type="ECO:0000313" key="15">
    <source>
        <dbReference type="Proteomes" id="UP000001593"/>
    </source>
</evidence>
<dbReference type="PANTHER" id="PTHR11866:SF42">
    <property type="entry name" value="G-PROTEIN COUPLED RECEPTORS FAMILY 1 PROFILE DOMAIN-CONTAINING PROTEIN"/>
    <property type="match status" value="1"/>
</dbReference>
<organism evidence="14 15">
    <name type="scientific">Nematostella vectensis</name>
    <name type="common">Starlet sea anemone</name>
    <dbReference type="NCBI Taxonomy" id="45351"/>
    <lineage>
        <taxon>Eukaryota</taxon>
        <taxon>Metazoa</taxon>
        <taxon>Cnidaria</taxon>
        <taxon>Anthozoa</taxon>
        <taxon>Hexacorallia</taxon>
        <taxon>Actiniaria</taxon>
        <taxon>Edwardsiidae</taxon>
        <taxon>Nematostella</taxon>
    </lineage>
</organism>
<dbReference type="eggNOG" id="KOG3656">
    <property type="taxonomic scope" value="Eukaryota"/>
</dbReference>
<evidence type="ECO:0000256" key="11">
    <source>
        <dbReference type="SAM" id="MobiDB-lite"/>
    </source>
</evidence>
<keyword evidence="8" id="KW-0325">Glycoprotein</keyword>
<evidence type="ECO:0000256" key="7">
    <source>
        <dbReference type="ARBA" id="ARBA00023170"/>
    </source>
</evidence>
<feature type="domain" description="G-protein coupled receptors family 1 profile" evidence="13">
    <location>
        <begin position="38"/>
        <end position="401"/>
    </location>
</feature>
<accession>A7SMD9</accession>
<dbReference type="InterPro" id="IPR017452">
    <property type="entry name" value="GPCR_Rhodpsn_7TM"/>
</dbReference>
<keyword evidence="5 10" id="KW-0297">G-protein coupled receptor</keyword>
<evidence type="ECO:0000256" key="12">
    <source>
        <dbReference type="SAM" id="Phobius"/>
    </source>
</evidence>
<keyword evidence="2" id="KW-1003">Cell membrane</keyword>
<dbReference type="PhylomeDB" id="A7SMD9"/>
<dbReference type="InterPro" id="IPR000276">
    <property type="entry name" value="GPCR_Rhodpsn"/>
</dbReference>
<dbReference type="AlphaFoldDB" id="A7SMD9"/>
<dbReference type="PROSITE" id="PS00237">
    <property type="entry name" value="G_PROTEIN_RECEP_F1_1"/>
    <property type="match status" value="1"/>
</dbReference>
<dbReference type="GO" id="GO:0005886">
    <property type="term" value="C:plasma membrane"/>
    <property type="evidence" value="ECO:0000318"/>
    <property type="project" value="GO_Central"/>
</dbReference>
<evidence type="ECO:0000256" key="3">
    <source>
        <dbReference type="ARBA" id="ARBA00022692"/>
    </source>
</evidence>
<evidence type="ECO:0000256" key="8">
    <source>
        <dbReference type="ARBA" id="ARBA00023180"/>
    </source>
</evidence>
<keyword evidence="3 10" id="KW-0812">Transmembrane</keyword>
<feature type="compositionally biased region" description="Polar residues" evidence="11">
    <location>
        <begin position="1"/>
        <end position="12"/>
    </location>
</feature>
<keyword evidence="9 10" id="KW-0807">Transducer</keyword>
<dbReference type="GO" id="GO:0004930">
    <property type="term" value="F:G protein-coupled receptor activity"/>
    <property type="evidence" value="ECO:0007669"/>
    <property type="project" value="UniProtKB-KW"/>
</dbReference>
<feature type="region of interest" description="Disordered" evidence="11">
    <location>
        <begin position="299"/>
        <end position="339"/>
    </location>
</feature>
<feature type="compositionally biased region" description="Polar residues" evidence="11">
    <location>
        <begin position="299"/>
        <end position="325"/>
    </location>
</feature>
<feature type="transmembrane region" description="Helical" evidence="12">
    <location>
        <begin position="196"/>
        <end position="219"/>
    </location>
</feature>
<dbReference type="PRINTS" id="PR00237">
    <property type="entry name" value="GPCRRHODOPSN"/>
</dbReference>
<dbReference type="HOGENOM" id="CLU_627478_0_0_1"/>
<sequence length="437" mass="48121">MSVNSGNTLNHTSPPPKVGSSSGLLVTLPLLSAFILIGNLTILLSINTFNIRRVPDSLISALATVDLLNNILPVWTTLAVLNLDKRGFKGLDNKPFCQFYNWSATWLRLSASFIASLMALDRFLAIAYPFFYRTTASTSLAIKFVCGATMSAAFLAAWPVMGCGEVKPFRGVCSFEFTGPFQDSEKRRGQMSPGSYAYVVAIIGYFQLVLVLLCFVSVARKIKQHVSQLHAMRLGHAFTLHGGNLTLDQSSASNQEISQSQGSDRNINHDNKNAHVIRLGHASTQRSGLTLDQSSAKIQSNSLSNSGGEKSQNGGKNIRQSQSKGCTRPQAPRHAGEGVHEKSSRQFVKVLAVVVFLFYLSWMPIIFSITVALQTRREDENLHTLSAMMSLIGSILNPVVYGVMCKPYRIGYRRVFMRIFCCKKTLTQPGTRRIQVT</sequence>
<feature type="region of interest" description="Disordered" evidence="11">
    <location>
        <begin position="250"/>
        <end position="269"/>
    </location>
</feature>
<reference evidence="14 15" key="1">
    <citation type="journal article" date="2007" name="Science">
        <title>Sea anemone genome reveals ancestral eumetazoan gene repertoire and genomic organization.</title>
        <authorList>
            <person name="Putnam N.H."/>
            <person name="Srivastava M."/>
            <person name="Hellsten U."/>
            <person name="Dirks B."/>
            <person name="Chapman J."/>
            <person name="Salamov A."/>
            <person name="Terry A."/>
            <person name="Shapiro H."/>
            <person name="Lindquist E."/>
            <person name="Kapitonov V.V."/>
            <person name="Jurka J."/>
            <person name="Genikhovich G."/>
            <person name="Grigoriev I.V."/>
            <person name="Lucas S.M."/>
            <person name="Steele R.E."/>
            <person name="Finnerty J.R."/>
            <person name="Technau U."/>
            <person name="Martindale M.Q."/>
            <person name="Rokhsar D.S."/>
        </authorList>
    </citation>
    <scope>NUCLEOTIDE SEQUENCE [LARGE SCALE GENOMIC DNA]</scope>
    <source>
        <strain evidence="15">CH2 X CH6</strain>
    </source>
</reference>
<dbReference type="InterPro" id="IPR008365">
    <property type="entry name" value="Prostanoid_rcpt"/>
</dbReference>
<feature type="transmembrane region" description="Helical" evidence="12">
    <location>
        <begin position="350"/>
        <end position="373"/>
    </location>
</feature>
<dbReference type="CDD" id="cd00637">
    <property type="entry name" value="7tm_classA_rhodopsin-like"/>
    <property type="match status" value="1"/>
</dbReference>
<keyword evidence="6 12" id="KW-0472">Membrane</keyword>
<protein>
    <recommendedName>
        <fullName evidence="13">G-protein coupled receptors family 1 profile domain-containing protein</fullName>
    </recommendedName>
</protein>
<evidence type="ECO:0000256" key="5">
    <source>
        <dbReference type="ARBA" id="ARBA00023040"/>
    </source>
</evidence>
<proteinExistence type="inferred from homology"/>
<evidence type="ECO:0000256" key="4">
    <source>
        <dbReference type="ARBA" id="ARBA00022989"/>
    </source>
</evidence>
<feature type="transmembrane region" description="Helical" evidence="12">
    <location>
        <begin position="24"/>
        <end position="46"/>
    </location>
</feature>
<dbReference type="FunFam" id="1.20.1070.10:FF:000786">
    <property type="entry name" value="Predicted protein"/>
    <property type="match status" value="1"/>
</dbReference>
<comment type="similarity">
    <text evidence="10">Belongs to the G-protein coupled receptor 1 family.</text>
</comment>
<dbReference type="Proteomes" id="UP000001593">
    <property type="component" value="Unassembled WGS sequence"/>
</dbReference>
<feature type="region of interest" description="Disordered" evidence="11">
    <location>
        <begin position="1"/>
        <end position="21"/>
    </location>
</feature>
<evidence type="ECO:0000313" key="14">
    <source>
        <dbReference type="EMBL" id="EDO35094.1"/>
    </source>
</evidence>
<keyword evidence="4 12" id="KW-1133">Transmembrane helix</keyword>
<comment type="subcellular location">
    <subcellularLocation>
        <location evidence="1">Cell membrane</location>
        <topology evidence="1">Multi-pass membrane protein</topology>
    </subcellularLocation>
</comment>
<evidence type="ECO:0000256" key="1">
    <source>
        <dbReference type="ARBA" id="ARBA00004651"/>
    </source>
</evidence>
<dbReference type="OMA" id="MEMQTAN"/>
<dbReference type="PANTHER" id="PTHR11866">
    <property type="entry name" value="G-PROTEIN COUPLED RECEPTOR FAMILY 1 MEMBER"/>
    <property type="match status" value="1"/>
</dbReference>
<dbReference type="Pfam" id="PF00001">
    <property type="entry name" value="7tm_1"/>
    <property type="match status" value="1"/>
</dbReference>
<feature type="transmembrane region" description="Helical" evidence="12">
    <location>
        <begin position="99"/>
        <end position="120"/>
    </location>
</feature>
<dbReference type="PROSITE" id="PS50262">
    <property type="entry name" value="G_PROTEIN_RECEP_F1_2"/>
    <property type="match status" value="1"/>
</dbReference>
<dbReference type="SMART" id="SM01381">
    <property type="entry name" value="7TM_GPCR_Srsx"/>
    <property type="match status" value="1"/>
</dbReference>
<feature type="transmembrane region" description="Helical" evidence="12">
    <location>
        <begin position="58"/>
        <end position="79"/>
    </location>
</feature>
<evidence type="ECO:0000256" key="2">
    <source>
        <dbReference type="ARBA" id="ARBA00022475"/>
    </source>
</evidence>
<keyword evidence="15" id="KW-1185">Reference proteome</keyword>
<feature type="transmembrane region" description="Helical" evidence="12">
    <location>
        <begin position="140"/>
        <end position="161"/>
    </location>
</feature>
<dbReference type="Gene3D" id="1.20.1070.10">
    <property type="entry name" value="Rhodopsin 7-helix transmembrane proteins"/>
    <property type="match status" value="1"/>
</dbReference>
<name>A7SMD9_NEMVE</name>
<keyword evidence="7 10" id="KW-0675">Receptor</keyword>
<dbReference type="SUPFAM" id="SSF81321">
    <property type="entry name" value="Family A G protein-coupled receptor-like"/>
    <property type="match status" value="1"/>
</dbReference>
<evidence type="ECO:0000256" key="9">
    <source>
        <dbReference type="ARBA" id="ARBA00023224"/>
    </source>
</evidence>
<evidence type="ECO:0000256" key="6">
    <source>
        <dbReference type="ARBA" id="ARBA00023136"/>
    </source>
</evidence>
<dbReference type="EMBL" id="DS469708">
    <property type="protein sequence ID" value="EDO35094.1"/>
    <property type="molecule type" value="Genomic_DNA"/>
</dbReference>
<evidence type="ECO:0000259" key="13">
    <source>
        <dbReference type="PROSITE" id="PS50262"/>
    </source>
</evidence>
<dbReference type="InParanoid" id="A7SMD9"/>
<evidence type="ECO:0000256" key="10">
    <source>
        <dbReference type="RuleBase" id="RU000688"/>
    </source>
</evidence>